<name>A0ABY6CJC3_9BACT</name>
<dbReference type="EMBL" id="CP106679">
    <property type="protein sequence ID" value="UXP30624.1"/>
    <property type="molecule type" value="Genomic_DNA"/>
</dbReference>
<gene>
    <name evidence="4" type="ORF">N6H18_09680</name>
</gene>
<dbReference type="SUPFAM" id="SSF74650">
    <property type="entry name" value="Galactose mutarotase-like"/>
    <property type="match status" value="1"/>
</dbReference>
<evidence type="ECO:0000313" key="5">
    <source>
        <dbReference type="Proteomes" id="UP001065174"/>
    </source>
</evidence>
<reference evidence="4" key="1">
    <citation type="submission" date="2022-09" db="EMBL/GenBank/DDBJ databases">
        <title>Comparative genomics and taxonomic characterization of three novel marine species of genus Reichenbachiella exhibiting antioxidant and polysaccharide degradation activities.</title>
        <authorList>
            <person name="Muhammad N."/>
            <person name="Lee Y.-J."/>
            <person name="Ko J."/>
            <person name="Kim S.-G."/>
        </authorList>
    </citation>
    <scope>NUCLEOTIDE SEQUENCE</scope>
    <source>
        <strain evidence="4">BKB1-1</strain>
    </source>
</reference>
<keyword evidence="5" id="KW-1185">Reference proteome</keyword>
<evidence type="ECO:0000256" key="3">
    <source>
        <dbReference type="ARBA" id="ARBA00022837"/>
    </source>
</evidence>
<proteinExistence type="predicted"/>
<dbReference type="RefSeq" id="WP_262308071.1">
    <property type="nucleotide sequence ID" value="NZ_CP106679.1"/>
</dbReference>
<keyword evidence="3" id="KW-0106">Calcium</keyword>
<dbReference type="CDD" id="cd09024">
    <property type="entry name" value="Aldose_epim_lacX"/>
    <property type="match status" value="1"/>
</dbReference>
<evidence type="ECO:0000256" key="2">
    <source>
        <dbReference type="ARBA" id="ARBA00011245"/>
    </source>
</evidence>
<organism evidence="4 5">
    <name type="scientific">Reichenbachiella agarivorans</name>
    <dbReference type="NCBI Taxonomy" id="2979464"/>
    <lineage>
        <taxon>Bacteria</taxon>
        <taxon>Pseudomonadati</taxon>
        <taxon>Bacteroidota</taxon>
        <taxon>Cytophagia</taxon>
        <taxon>Cytophagales</taxon>
        <taxon>Reichenbachiellaceae</taxon>
        <taxon>Reichenbachiella</taxon>
    </lineage>
</organism>
<evidence type="ECO:0000256" key="1">
    <source>
        <dbReference type="ARBA" id="ARBA00001913"/>
    </source>
</evidence>
<dbReference type="Gene3D" id="2.70.98.10">
    <property type="match status" value="1"/>
</dbReference>
<dbReference type="Proteomes" id="UP001065174">
    <property type="component" value="Chromosome"/>
</dbReference>
<dbReference type="Pfam" id="PF01263">
    <property type="entry name" value="Aldose_epim"/>
    <property type="match status" value="1"/>
</dbReference>
<comment type="cofactor">
    <cofactor evidence="1">
        <name>Ca(2+)</name>
        <dbReference type="ChEBI" id="CHEBI:29108"/>
    </cofactor>
</comment>
<sequence length="294" mass="33882">MKYSIENSQFRVEVEELGAELCSIKSLKSEREYIWQADPKIWASSAPVLFPNIGLLKDGSYKFEGKTYQLPKHGIIRNNAAVKLINRSPSRLSFSLSHSEETMKVFPFEFEFKINFLLMDNRLQVFHEVVNTGKNPMYFSIGGHPAFNCLWNEGESLSDYYIEFEEDETASISQLTPGGLLMKEEIPFLKESKKLYLSEKLFDKDALIFTELHSSEISLKSKKNKIQIKMNFADFPFLGIWSKPKAPYVCLEPWDGLPDYEDTTQEWTAKIGNLKLKAGNTHYASYQIQIIEPK</sequence>
<comment type="subunit">
    <text evidence="2">Monomer.</text>
</comment>
<dbReference type="InterPro" id="IPR011013">
    <property type="entry name" value="Gal_mutarotase_sf_dom"/>
</dbReference>
<dbReference type="InterPro" id="IPR037481">
    <property type="entry name" value="LacX"/>
</dbReference>
<evidence type="ECO:0000313" key="4">
    <source>
        <dbReference type="EMBL" id="UXP30624.1"/>
    </source>
</evidence>
<dbReference type="InterPro" id="IPR014718">
    <property type="entry name" value="GH-type_carb-bd"/>
</dbReference>
<accession>A0ABY6CJC3</accession>
<protein>
    <submittedName>
        <fullName evidence="4">Aldose 1-epimerase family protein</fullName>
    </submittedName>
</protein>
<dbReference type="InterPro" id="IPR008183">
    <property type="entry name" value="Aldose_1/G6P_1-epimerase"/>
</dbReference>